<feature type="transmembrane region" description="Helical" evidence="1">
    <location>
        <begin position="45"/>
        <end position="67"/>
    </location>
</feature>
<sequence length="214" mass="24878">MPNKFKFYRYFALLLICFILVIVILSKSGLIELNIFKHDLYKHLMVIASVFALPFLGFPFSALLVAIGIEFDYIIGLVIVVAVIPLHLAISFWIVNRFFRDKIKYSPLASRFRIFDISSEKHLEYTFIFMILPVVPYAVKNYLLPASGIPFRYYFIIGWIIQSALAAPFVILGEAASSLDYLVLFALLILFPTFYFVMRKLKERYYKLIAKKEN</sequence>
<feature type="transmembrane region" description="Helical" evidence="1">
    <location>
        <begin position="7"/>
        <end position="25"/>
    </location>
</feature>
<proteinExistence type="predicted"/>
<organism evidence="2 3">
    <name type="scientific">Flexistipes sinusarabici</name>
    <dbReference type="NCBI Taxonomy" id="2352"/>
    <lineage>
        <taxon>Bacteria</taxon>
        <taxon>Pseudomonadati</taxon>
        <taxon>Deferribacterota</taxon>
        <taxon>Deferribacteres</taxon>
        <taxon>Deferribacterales</taxon>
        <taxon>Flexistipitaceae</taxon>
        <taxon>Flexistipes</taxon>
    </lineage>
</organism>
<accession>A0A3D5Q8Q1</accession>
<dbReference type="EMBL" id="DPPF01000017">
    <property type="protein sequence ID" value="HCW92207.1"/>
    <property type="molecule type" value="Genomic_DNA"/>
</dbReference>
<dbReference type="Proteomes" id="UP000262325">
    <property type="component" value="Unassembled WGS sequence"/>
</dbReference>
<feature type="transmembrane region" description="Helical" evidence="1">
    <location>
        <begin position="74"/>
        <end position="95"/>
    </location>
</feature>
<evidence type="ECO:0000313" key="3">
    <source>
        <dbReference type="Proteomes" id="UP000262325"/>
    </source>
</evidence>
<feature type="transmembrane region" description="Helical" evidence="1">
    <location>
        <begin position="178"/>
        <end position="198"/>
    </location>
</feature>
<feature type="transmembrane region" description="Helical" evidence="1">
    <location>
        <begin position="151"/>
        <end position="172"/>
    </location>
</feature>
<evidence type="ECO:0000313" key="2">
    <source>
        <dbReference type="EMBL" id="HCW92207.1"/>
    </source>
</evidence>
<evidence type="ECO:0000256" key="1">
    <source>
        <dbReference type="SAM" id="Phobius"/>
    </source>
</evidence>
<reference evidence="2 3" key="1">
    <citation type="journal article" date="2018" name="Nat. Biotechnol.">
        <title>A standardized bacterial taxonomy based on genome phylogeny substantially revises the tree of life.</title>
        <authorList>
            <person name="Parks D.H."/>
            <person name="Chuvochina M."/>
            <person name="Waite D.W."/>
            <person name="Rinke C."/>
            <person name="Skarshewski A."/>
            <person name="Chaumeil P.A."/>
            <person name="Hugenholtz P."/>
        </authorList>
    </citation>
    <scope>NUCLEOTIDE SEQUENCE [LARGE SCALE GENOMIC DNA]</scope>
    <source>
        <strain evidence="2">UBA8672</strain>
    </source>
</reference>
<keyword evidence="1" id="KW-0472">Membrane</keyword>
<keyword evidence="1" id="KW-1133">Transmembrane helix</keyword>
<gene>
    <name evidence="2" type="ORF">DHM44_00820</name>
</gene>
<evidence type="ECO:0008006" key="4">
    <source>
        <dbReference type="Google" id="ProtNLM"/>
    </source>
</evidence>
<feature type="transmembrane region" description="Helical" evidence="1">
    <location>
        <begin position="122"/>
        <end position="139"/>
    </location>
</feature>
<dbReference type="AlphaFoldDB" id="A0A3D5Q8Q1"/>
<protein>
    <recommendedName>
        <fullName evidence="4">TVP38/TMEM64 family membrane protein</fullName>
    </recommendedName>
</protein>
<keyword evidence="1" id="KW-0812">Transmembrane</keyword>
<name>A0A3D5Q8Q1_FLESI</name>
<comment type="caution">
    <text evidence="2">The sequence shown here is derived from an EMBL/GenBank/DDBJ whole genome shotgun (WGS) entry which is preliminary data.</text>
</comment>